<dbReference type="Proteomes" id="UP000198761">
    <property type="component" value="Unassembled WGS sequence"/>
</dbReference>
<keyword evidence="2" id="KW-1185">Reference proteome</keyword>
<proteinExistence type="predicted"/>
<dbReference type="AlphaFoldDB" id="A0A1H8BZ94"/>
<dbReference type="EMBL" id="FOCE01000002">
    <property type="protein sequence ID" value="SEM87177.1"/>
    <property type="molecule type" value="Genomic_DNA"/>
</dbReference>
<evidence type="ECO:0000313" key="1">
    <source>
        <dbReference type="EMBL" id="SEM87177.1"/>
    </source>
</evidence>
<dbReference type="RefSeq" id="WP_091298041.1">
    <property type="nucleotide sequence ID" value="NZ_FOCE01000002.1"/>
</dbReference>
<gene>
    <name evidence="1" type="ORF">SAMN04488103_102302</name>
</gene>
<protein>
    <submittedName>
        <fullName evidence="1">Uncharacterized protein</fullName>
    </submittedName>
</protein>
<reference evidence="1 2" key="1">
    <citation type="submission" date="2016-10" db="EMBL/GenBank/DDBJ databases">
        <authorList>
            <person name="de Groot N.N."/>
        </authorList>
    </citation>
    <scope>NUCLEOTIDE SEQUENCE [LARGE SCALE GENOMIC DNA]</scope>
    <source>
        <strain evidence="1 2">DSM 3857</strain>
    </source>
</reference>
<dbReference type="STRING" id="933059.SAMN04488103_102302"/>
<name>A0A1H8BZ94_9RHOB</name>
<accession>A0A1H8BZ94</accession>
<organism evidence="1 2">
    <name type="scientific">Gemmobacter aquatilis</name>
    <dbReference type="NCBI Taxonomy" id="933059"/>
    <lineage>
        <taxon>Bacteria</taxon>
        <taxon>Pseudomonadati</taxon>
        <taxon>Pseudomonadota</taxon>
        <taxon>Alphaproteobacteria</taxon>
        <taxon>Rhodobacterales</taxon>
        <taxon>Paracoccaceae</taxon>
        <taxon>Gemmobacter</taxon>
    </lineage>
</organism>
<dbReference type="OrthoDB" id="7868545at2"/>
<evidence type="ECO:0000313" key="2">
    <source>
        <dbReference type="Proteomes" id="UP000198761"/>
    </source>
</evidence>
<sequence>MMLGVVIWSCQRTGRAIVWCSDHRDLAHYDGPTQGSARVRIEVGDLVEVALMSEKSVRRCVSMKLIEAAYMPEVASELKCQSRRQAIAIAAA</sequence>